<dbReference type="AlphaFoldDB" id="A0AAW3X369"/>
<comment type="subcellular location">
    <subcellularLocation>
        <location evidence="1">Cell inner membrane</location>
        <topology evidence="1">Multi-pass membrane protein</topology>
    </subcellularLocation>
    <subcellularLocation>
        <location evidence="9">Cell membrane</location>
        <topology evidence="9">Multi-pass membrane protein</topology>
    </subcellularLocation>
</comment>
<evidence type="ECO:0000256" key="8">
    <source>
        <dbReference type="RuleBase" id="RU003793"/>
    </source>
</evidence>
<feature type="domain" description="Prepilin type IV endopeptidase peptidase" evidence="11">
    <location>
        <begin position="112"/>
        <end position="222"/>
    </location>
</feature>
<keyword evidence="3" id="KW-1003">Cell membrane</keyword>
<evidence type="ECO:0000259" key="11">
    <source>
        <dbReference type="Pfam" id="PF01478"/>
    </source>
</evidence>
<dbReference type="RefSeq" id="WP_118650998.1">
    <property type="nucleotide sequence ID" value="NZ_JACOOW010000008.1"/>
</dbReference>
<dbReference type="InterPro" id="IPR050882">
    <property type="entry name" value="Prepilin_peptidase/N-MTase"/>
</dbReference>
<dbReference type="InterPro" id="IPR010627">
    <property type="entry name" value="Prepilin_pept_A24_N"/>
</dbReference>
<keyword evidence="9" id="KW-0511">Multifunctional enzyme</keyword>
<evidence type="ECO:0000256" key="9">
    <source>
        <dbReference type="RuleBase" id="RU003794"/>
    </source>
</evidence>
<dbReference type="EC" id="2.1.1.-" evidence="9"/>
<dbReference type="Pfam" id="PF06750">
    <property type="entry name" value="A24_N_bact"/>
    <property type="match status" value="1"/>
</dbReference>
<sequence>MLHQTTFLTIYILTITFIFGCALGSFTDCLAGRMLAGTSILKGRSHCDACGHVLGVPDLVPLFSWLCLRGRCRYCGAKIPAESFWAELVSGIACCLIVYRFDVSVLALRGMLLWIVFLCLTLTDLHAWIIPDRLQVAGVLIFFGTAVCLPETGAQILRGVLTGAGLSGGMLALSLLFERLTGKESLGGGDIKLFFVTGLYLRSIWEVLFFLILSCVLGIGCSLVWRKGKIPFGPAIAVAFFLMLLFGEQLTGWYRGLWLL</sequence>
<comment type="caution">
    <text evidence="13">The sequence shown here is derived from an EMBL/GenBank/DDBJ whole genome shotgun (WGS) entry which is preliminary data.</text>
</comment>
<keyword evidence="4" id="KW-0997">Cell inner membrane</keyword>
<keyword evidence="14" id="KW-1185">Reference proteome</keyword>
<dbReference type="GO" id="GO:0032259">
    <property type="term" value="P:methylation"/>
    <property type="evidence" value="ECO:0007669"/>
    <property type="project" value="UniProtKB-KW"/>
</dbReference>
<reference evidence="13 14" key="1">
    <citation type="submission" date="2020-08" db="EMBL/GenBank/DDBJ databases">
        <title>Genome public.</title>
        <authorList>
            <person name="Liu C."/>
            <person name="Sun Q."/>
        </authorList>
    </citation>
    <scope>NUCLEOTIDE SEQUENCE [LARGE SCALE GENOMIC DNA]</scope>
    <source>
        <strain evidence="13 14">BX14</strain>
    </source>
</reference>
<gene>
    <name evidence="13" type="ORF">H8S19_07615</name>
</gene>
<evidence type="ECO:0000256" key="5">
    <source>
        <dbReference type="ARBA" id="ARBA00022692"/>
    </source>
</evidence>
<evidence type="ECO:0000313" key="13">
    <source>
        <dbReference type="EMBL" id="MBC5656932.1"/>
    </source>
</evidence>
<keyword evidence="9" id="KW-0378">Hydrolase</keyword>
<proteinExistence type="inferred from homology"/>
<dbReference type="PRINTS" id="PR00864">
    <property type="entry name" value="PREPILNPTASE"/>
</dbReference>
<comment type="catalytic activity">
    <reaction evidence="9">
        <text>Typically cleaves a -Gly-|-Phe- bond to release an N-terminal, basic peptide of 5-8 residues from type IV prepilin, and then N-methylates the new N-terminal amino group, the methyl donor being S-adenosyl-L-methionine.</text>
        <dbReference type="EC" id="3.4.23.43"/>
    </reaction>
</comment>
<feature type="transmembrane region" description="Helical" evidence="10">
    <location>
        <begin position="232"/>
        <end position="254"/>
    </location>
</feature>
<dbReference type="GO" id="GO:0004190">
    <property type="term" value="F:aspartic-type endopeptidase activity"/>
    <property type="evidence" value="ECO:0007669"/>
    <property type="project" value="UniProtKB-EC"/>
</dbReference>
<keyword evidence="7 10" id="KW-0472">Membrane</keyword>
<feature type="transmembrane region" description="Helical" evidence="10">
    <location>
        <begin position="7"/>
        <end position="26"/>
    </location>
</feature>
<dbReference type="Gene3D" id="1.20.120.1220">
    <property type="match status" value="1"/>
</dbReference>
<evidence type="ECO:0000256" key="2">
    <source>
        <dbReference type="ARBA" id="ARBA00005801"/>
    </source>
</evidence>
<comment type="function">
    <text evidence="9">Plays an essential role in type IV pili and type II pseudopili formation by proteolytically removing the leader sequence from substrate proteins and subsequently monomethylating the alpha-amino group of the newly exposed N-terminal phenylalanine.</text>
</comment>
<evidence type="ECO:0000256" key="10">
    <source>
        <dbReference type="SAM" id="Phobius"/>
    </source>
</evidence>
<keyword evidence="9" id="KW-0808">Transferase</keyword>
<evidence type="ECO:0000256" key="7">
    <source>
        <dbReference type="ARBA" id="ARBA00023136"/>
    </source>
</evidence>
<dbReference type="InterPro" id="IPR000045">
    <property type="entry name" value="Prepilin_IV_endopep_pep"/>
</dbReference>
<evidence type="ECO:0000256" key="1">
    <source>
        <dbReference type="ARBA" id="ARBA00004429"/>
    </source>
</evidence>
<feature type="domain" description="Prepilin peptidase A24 N-terminal" evidence="12">
    <location>
        <begin position="18"/>
        <end position="101"/>
    </location>
</feature>
<dbReference type="GO" id="GO:0005886">
    <property type="term" value="C:plasma membrane"/>
    <property type="evidence" value="ECO:0007669"/>
    <property type="project" value="UniProtKB-SubCell"/>
</dbReference>
<protein>
    <recommendedName>
        <fullName evidence="9">Prepilin leader peptidase/N-methyltransferase</fullName>
        <ecNumber evidence="9">2.1.1.-</ecNumber>
        <ecNumber evidence="9">3.4.23.43</ecNumber>
    </recommendedName>
</protein>
<keyword evidence="6 10" id="KW-1133">Transmembrane helix</keyword>
<dbReference type="Pfam" id="PF01478">
    <property type="entry name" value="Peptidase_A24"/>
    <property type="match status" value="1"/>
</dbReference>
<name>A0AAW3X369_9CLOT</name>
<evidence type="ECO:0000256" key="4">
    <source>
        <dbReference type="ARBA" id="ARBA00022519"/>
    </source>
</evidence>
<keyword evidence="5 9" id="KW-0812">Transmembrane</keyword>
<keyword evidence="9" id="KW-0489">Methyltransferase</keyword>
<feature type="transmembrane region" description="Helical" evidence="10">
    <location>
        <begin position="204"/>
        <end position="225"/>
    </location>
</feature>
<accession>A0AAW3X369</accession>
<dbReference type="GO" id="GO:0006465">
    <property type="term" value="P:signal peptide processing"/>
    <property type="evidence" value="ECO:0007669"/>
    <property type="project" value="TreeGrafter"/>
</dbReference>
<dbReference type="EC" id="3.4.23.43" evidence="9"/>
<dbReference type="EMBL" id="JACOOW010000008">
    <property type="protein sequence ID" value="MBC5656932.1"/>
    <property type="molecule type" value="Genomic_DNA"/>
</dbReference>
<dbReference type="PANTHER" id="PTHR30487">
    <property type="entry name" value="TYPE 4 PREPILIN-LIKE PROTEINS LEADER PEPTIDE-PROCESSING ENZYME"/>
    <property type="match status" value="1"/>
</dbReference>
<keyword evidence="9" id="KW-0645">Protease</keyword>
<evidence type="ECO:0000313" key="14">
    <source>
        <dbReference type="Proteomes" id="UP000653904"/>
    </source>
</evidence>
<comment type="similarity">
    <text evidence="2 8">Belongs to the peptidase A24 family.</text>
</comment>
<organism evidence="13 14">
    <name type="scientific">Clostridium segne</name>
    <dbReference type="NCBI Taxonomy" id="2763038"/>
    <lineage>
        <taxon>Bacteria</taxon>
        <taxon>Bacillati</taxon>
        <taxon>Bacillota</taxon>
        <taxon>Clostridia</taxon>
        <taxon>Eubacteriales</taxon>
        <taxon>Clostridiaceae</taxon>
        <taxon>Clostridium</taxon>
    </lineage>
</organism>
<dbReference type="InterPro" id="IPR014032">
    <property type="entry name" value="Peptidase_A24A_bac"/>
</dbReference>
<evidence type="ECO:0000259" key="12">
    <source>
        <dbReference type="Pfam" id="PF06750"/>
    </source>
</evidence>
<dbReference type="Proteomes" id="UP000653904">
    <property type="component" value="Unassembled WGS sequence"/>
</dbReference>
<feature type="transmembrane region" description="Helical" evidence="10">
    <location>
        <begin position="111"/>
        <end position="130"/>
    </location>
</feature>
<dbReference type="GO" id="GO:0008168">
    <property type="term" value="F:methyltransferase activity"/>
    <property type="evidence" value="ECO:0007669"/>
    <property type="project" value="UniProtKB-KW"/>
</dbReference>
<dbReference type="PANTHER" id="PTHR30487:SF0">
    <property type="entry name" value="PREPILIN LEADER PEPTIDASE_N-METHYLTRANSFERASE-RELATED"/>
    <property type="match status" value="1"/>
</dbReference>
<feature type="transmembrane region" description="Helical" evidence="10">
    <location>
        <begin position="136"/>
        <end position="153"/>
    </location>
</feature>
<evidence type="ECO:0000256" key="6">
    <source>
        <dbReference type="ARBA" id="ARBA00022989"/>
    </source>
</evidence>
<evidence type="ECO:0000256" key="3">
    <source>
        <dbReference type="ARBA" id="ARBA00022475"/>
    </source>
</evidence>